<feature type="region of interest" description="Disordered" evidence="1">
    <location>
        <begin position="484"/>
        <end position="516"/>
    </location>
</feature>
<feature type="compositionally biased region" description="Polar residues" evidence="1">
    <location>
        <begin position="55"/>
        <end position="71"/>
    </location>
</feature>
<protein>
    <submittedName>
        <fullName evidence="2">Uncharacterized protein</fullName>
    </submittedName>
</protein>
<feature type="compositionally biased region" description="Polar residues" evidence="1">
    <location>
        <begin position="289"/>
        <end position="299"/>
    </location>
</feature>
<name>A0A0N1PC69_LEPSE</name>
<sequence>MPAEEKPPTQPLSRSSSDSVDLAEFVAANQLRSPGWLSAVRHAQSPVARPVAARNATTMDFTSHSNNMNSDTTPPTTQGGGSTLVEYTPATSRYPADATAMGSPIPVDTDNSDANVNQLVSRLTSLGAGKRAGAHTVLNAVSGGRMSGGTAGPRCRRTPPPAPTPAGDAPQAESPPVERPFAGGYVPDPPARCRFSSGNGEAASQASIPTAVAASGHLERLIPQQAYASSLLGLSHGATARAEQTLPIQQYSDQYETTMTTDVSPHPSTYSSALMQALSRMEGAAALTSHWNSTTQPSRTDADADEQDDGATGGSACPPDIYEEAMRAKVAKQQWMALERARQEVLEEARRRRDCPFAPQVSPYAARLQRPASLRPESRVQSEMISRKQWVAKKQQQQVERELRECTFRPLTVRTARLGPAALAPAGSAVFHNLYAEAEDRRVFEEEIKPHVIREMEGRVQPSPMRPEQLAEVVERLCARGVTRTTDSAPREGEGTDAALCAAPPTGSAAPDAADKHQPLLSTVSQRIVAAQVAAGERDPNIVRHLYRQAERDAIKDQLRLELNAEKEHIARVEQAEILAQNHRRLKQEHYRSVLAAKYRALSKYVCETQHTSYRATAPQSVVLLARASFDLLTADETEELLSAVEHCGQHKLREAEFVAVVFRHFAELQVAPANAALLSRPPPASAVVGNGAANAKRASSVPRIGGSGNSTDGSPLNIPKVKREKPDPELIAQIRESRAHAFEEWKAEHLHRRAIADGVATDEGCTFQPAPRRLIPYECRPDVIVPVKTTKSEALRRAYIASHQQEANVPDVPAPSLRANTDSPTGRTSAAQPAPTARELFSQPPPTAKGTDRVRDFSYGALSRARSRSGAAAAALGAAAREGSAARSGASPAPRPQSQAASVGADGPSPSPPQTGSLKSGQQTTSSIKKLSNAALASYRMGAPLSTSSTKQPRRPPPPPQQQQTLTPTPAVHHDAVNPSTVLQPAVSTGRPRRGQSATSVSLLERIMNSTPEERACLGRELLLRQLRDHQRRRAV</sequence>
<evidence type="ECO:0000313" key="2">
    <source>
        <dbReference type="EMBL" id="KPI88012.1"/>
    </source>
</evidence>
<feature type="region of interest" description="Disordered" evidence="1">
    <location>
        <begin position="285"/>
        <end position="319"/>
    </location>
</feature>
<feature type="region of interest" description="Disordered" evidence="1">
    <location>
        <begin position="42"/>
        <end position="110"/>
    </location>
</feature>
<keyword evidence="3" id="KW-1185">Reference proteome</keyword>
<feature type="compositionally biased region" description="Polar residues" evidence="1">
    <location>
        <begin position="819"/>
        <end position="832"/>
    </location>
</feature>
<dbReference type="AlphaFoldDB" id="A0A0N1PC69"/>
<feature type="region of interest" description="Disordered" evidence="1">
    <location>
        <begin position="1"/>
        <end position="20"/>
    </location>
</feature>
<feature type="region of interest" description="Disordered" evidence="1">
    <location>
        <begin position="141"/>
        <end position="202"/>
    </location>
</feature>
<dbReference type="OMA" id="CTFRPLT"/>
<dbReference type="EMBL" id="LJSK01000065">
    <property type="protein sequence ID" value="KPI88012.1"/>
    <property type="molecule type" value="Genomic_DNA"/>
</dbReference>
<organism evidence="2 3">
    <name type="scientific">Leptomonas seymouri</name>
    <dbReference type="NCBI Taxonomy" id="5684"/>
    <lineage>
        <taxon>Eukaryota</taxon>
        <taxon>Discoba</taxon>
        <taxon>Euglenozoa</taxon>
        <taxon>Kinetoplastea</taxon>
        <taxon>Metakinetoplastina</taxon>
        <taxon>Trypanosomatida</taxon>
        <taxon>Trypanosomatidae</taxon>
        <taxon>Leishmaniinae</taxon>
        <taxon>Leptomonas</taxon>
    </lineage>
</organism>
<feature type="compositionally biased region" description="Low complexity" evidence="1">
    <location>
        <begin position="884"/>
        <end position="903"/>
    </location>
</feature>
<proteinExistence type="predicted"/>
<feature type="compositionally biased region" description="Polar residues" evidence="1">
    <location>
        <begin position="915"/>
        <end position="928"/>
    </location>
</feature>
<feature type="region of interest" description="Disordered" evidence="1">
    <location>
        <begin position="806"/>
        <end position="855"/>
    </location>
</feature>
<feature type="region of interest" description="Disordered" evidence="1">
    <location>
        <begin position="699"/>
        <end position="723"/>
    </location>
</feature>
<dbReference type="OrthoDB" id="265282at2759"/>
<feature type="region of interest" description="Disordered" evidence="1">
    <location>
        <begin position="884"/>
        <end position="928"/>
    </location>
</feature>
<evidence type="ECO:0000313" key="3">
    <source>
        <dbReference type="Proteomes" id="UP000038009"/>
    </source>
</evidence>
<accession>A0A0N1PC69</accession>
<gene>
    <name evidence="2" type="ORF">ABL78_2888</name>
</gene>
<reference evidence="2 3" key="1">
    <citation type="journal article" date="2015" name="PLoS Pathog.">
        <title>Leptomonas seymouri: Adaptations to the Dixenous Life Cycle Analyzed by Genome Sequencing, Transcriptome Profiling and Co-infection with Leishmania donovani.</title>
        <authorList>
            <person name="Kraeva N."/>
            <person name="Butenko A."/>
            <person name="Hlavacova J."/>
            <person name="Kostygov A."/>
            <person name="Myskova J."/>
            <person name="Grybchuk D."/>
            <person name="Lestinova T."/>
            <person name="Votypka J."/>
            <person name="Volf P."/>
            <person name="Opperdoes F."/>
            <person name="Flegontov P."/>
            <person name="Lukes J."/>
            <person name="Yurchenko V."/>
        </authorList>
    </citation>
    <scope>NUCLEOTIDE SEQUENCE [LARGE SCALE GENOMIC DNA]</scope>
    <source>
        <strain evidence="2 3">ATCC 30220</strain>
    </source>
</reference>
<dbReference type="Proteomes" id="UP000038009">
    <property type="component" value="Unassembled WGS sequence"/>
</dbReference>
<feature type="region of interest" description="Disordered" evidence="1">
    <location>
        <begin position="945"/>
        <end position="977"/>
    </location>
</feature>
<comment type="caution">
    <text evidence="2">The sequence shown here is derived from an EMBL/GenBank/DDBJ whole genome shotgun (WGS) entry which is preliminary data.</text>
</comment>
<evidence type="ECO:0000256" key="1">
    <source>
        <dbReference type="SAM" id="MobiDB-lite"/>
    </source>
</evidence>
<dbReference type="VEuPathDB" id="TriTrypDB:Lsey_0065_0100"/>